<gene>
    <name evidence="9" type="ORF">BSP0115_LOCUS6401</name>
</gene>
<reference evidence="9" key="1">
    <citation type="submission" date="2021-01" db="EMBL/GenBank/DDBJ databases">
        <authorList>
            <person name="Corre E."/>
            <person name="Pelletier E."/>
            <person name="Niang G."/>
            <person name="Scheremetjew M."/>
            <person name="Finn R."/>
            <person name="Kale V."/>
            <person name="Holt S."/>
            <person name="Cochrane G."/>
            <person name="Meng A."/>
            <person name="Brown T."/>
            <person name="Cohen L."/>
        </authorList>
    </citation>
    <scope>NUCLEOTIDE SEQUENCE</scope>
    <source>
        <strain evidence="9">Ms1</strain>
    </source>
</reference>
<organism evidence="9">
    <name type="scientific">Bicosoecida sp. CB-2014</name>
    <dbReference type="NCBI Taxonomy" id="1486930"/>
    <lineage>
        <taxon>Eukaryota</taxon>
        <taxon>Sar</taxon>
        <taxon>Stramenopiles</taxon>
        <taxon>Bigyra</taxon>
        <taxon>Opalozoa</taxon>
        <taxon>Bicosoecida</taxon>
    </lineage>
</organism>
<name>A0A7S1CBF7_9STRA</name>
<dbReference type="SUPFAM" id="SSF103473">
    <property type="entry name" value="MFS general substrate transporter"/>
    <property type="match status" value="1"/>
</dbReference>
<evidence type="ECO:0000256" key="1">
    <source>
        <dbReference type="ARBA" id="ARBA00004141"/>
    </source>
</evidence>
<dbReference type="Pfam" id="PF12832">
    <property type="entry name" value="MFS_1_like"/>
    <property type="match status" value="1"/>
</dbReference>
<dbReference type="AlphaFoldDB" id="A0A7S1CBF7"/>
<evidence type="ECO:0000256" key="5">
    <source>
        <dbReference type="ARBA" id="ARBA00023136"/>
    </source>
</evidence>
<feature type="region of interest" description="Disordered" evidence="6">
    <location>
        <begin position="268"/>
        <end position="303"/>
    </location>
</feature>
<feature type="transmembrane region" description="Helical" evidence="7">
    <location>
        <begin position="239"/>
        <end position="259"/>
    </location>
</feature>
<dbReference type="EMBL" id="HBFS01009290">
    <property type="protein sequence ID" value="CAD8913149.1"/>
    <property type="molecule type" value="Transcribed_RNA"/>
</dbReference>
<evidence type="ECO:0000313" key="9">
    <source>
        <dbReference type="EMBL" id="CAD8913149.1"/>
    </source>
</evidence>
<feature type="transmembrane region" description="Helical" evidence="7">
    <location>
        <begin position="213"/>
        <end position="233"/>
    </location>
</feature>
<feature type="transmembrane region" description="Helical" evidence="7">
    <location>
        <begin position="310"/>
        <end position="332"/>
    </location>
</feature>
<dbReference type="GO" id="GO:0016020">
    <property type="term" value="C:membrane"/>
    <property type="evidence" value="ECO:0007669"/>
    <property type="project" value="UniProtKB-SubCell"/>
</dbReference>
<feature type="compositionally biased region" description="Pro residues" evidence="6">
    <location>
        <begin position="292"/>
        <end position="301"/>
    </location>
</feature>
<feature type="transmembrane region" description="Helical" evidence="7">
    <location>
        <begin position="382"/>
        <end position="401"/>
    </location>
</feature>
<keyword evidence="4 7" id="KW-1133">Transmembrane helix</keyword>
<dbReference type="Gene3D" id="1.20.1250.20">
    <property type="entry name" value="MFS general substrate transporter like domains"/>
    <property type="match status" value="2"/>
</dbReference>
<feature type="transmembrane region" description="Helical" evidence="7">
    <location>
        <begin position="78"/>
        <end position="96"/>
    </location>
</feature>
<feature type="transmembrane region" description="Helical" evidence="7">
    <location>
        <begin position="475"/>
        <end position="496"/>
    </location>
</feature>
<proteinExistence type="inferred from homology"/>
<evidence type="ECO:0000256" key="2">
    <source>
        <dbReference type="ARBA" id="ARBA00005241"/>
    </source>
</evidence>
<evidence type="ECO:0000256" key="6">
    <source>
        <dbReference type="SAM" id="MobiDB-lite"/>
    </source>
</evidence>
<protein>
    <recommendedName>
        <fullName evidence="8">Major facilitator superfamily associated domain-containing protein</fullName>
    </recommendedName>
</protein>
<dbReference type="InterPro" id="IPR051717">
    <property type="entry name" value="MFS_MFSD6"/>
</dbReference>
<evidence type="ECO:0000256" key="3">
    <source>
        <dbReference type="ARBA" id="ARBA00022692"/>
    </source>
</evidence>
<feature type="transmembrane region" description="Helical" evidence="7">
    <location>
        <begin position="108"/>
        <end position="129"/>
    </location>
</feature>
<feature type="region of interest" description="Disordered" evidence="6">
    <location>
        <begin position="523"/>
        <end position="560"/>
    </location>
</feature>
<evidence type="ECO:0000256" key="4">
    <source>
        <dbReference type="ARBA" id="ARBA00022989"/>
    </source>
</evidence>
<dbReference type="PANTHER" id="PTHR16172:SF41">
    <property type="entry name" value="MAJOR FACILITATOR SUPERFAMILY DOMAIN-CONTAINING PROTEIN 6-LIKE"/>
    <property type="match status" value="1"/>
</dbReference>
<comment type="similarity">
    <text evidence="2">Belongs to the major facilitator superfamily. MFSD6 family.</text>
</comment>
<keyword evidence="3 7" id="KW-0812">Transmembrane</keyword>
<dbReference type="InterPro" id="IPR024989">
    <property type="entry name" value="MFS_assoc_dom"/>
</dbReference>
<feature type="region of interest" description="Disordered" evidence="6">
    <location>
        <begin position="1"/>
        <end position="23"/>
    </location>
</feature>
<dbReference type="PANTHER" id="PTHR16172">
    <property type="entry name" value="MAJOR FACILITATOR SUPERFAMILY DOMAIN-CONTAINING PROTEIN 6-LIKE"/>
    <property type="match status" value="1"/>
</dbReference>
<feature type="domain" description="Major facilitator superfamily associated" evidence="8">
    <location>
        <begin position="78"/>
        <end position="476"/>
    </location>
</feature>
<feature type="transmembrane region" description="Helical" evidence="7">
    <location>
        <begin position="141"/>
        <end position="160"/>
    </location>
</feature>
<accession>A0A7S1CBF7</accession>
<evidence type="ECO:0000256" key="7">
    <source>
        <dbReference type="SAM" id="Phobius"/>
    </source>
</evidence>
<evidence type="ECO:0000259" key="8">
    <source>
        <dbReference type="Pfam" id="PF12832"/>
    </source>
</evidence>
<sequence length="560" mass="58596">MAAPTQSPDLGGTPAPSPDGATPLVPGALPRPGCLDRAFAACIVGLRHFVRSTCKALLPASCWRGLGKRLPASGRLTIAKVFFFVWAASRAAYVPFTSLFFSERGLSAGEIGAIAAARPFVSIVGTPLWSMVADRTGMHRTMLISTLIVSTVLLVIMGSISMDYVSPWATTYFFFMGMASLSEFIGSPVGPLVDNSVMDLLGDEPQRYGEVRLWAGVGYGLMAFAAGFVVNAWGNTTVIWYLLALLTLPTVALVLRFRVSTPHKVLEKEEEHAAKRQSIHEEGGKTPATLKGPPPRPPPHPNTQGTFMRALSILVLSPAVTGVFIVAFAQGVGLGMAGSFESLRIIELGGETWMVGAAVLVACSAEVIVMNYSSALIQRFNAGALVAVSSLALVGRLVVYAEATEAWMLLAADLSHSLTWGLFWPVIINLARKFAPEGLTTTTIALVTAVYGGIGSAVGNAVFGNIFAVDGSRTGFLSAAAAVAVALLVYLLIGAISGWDVAPPPKDHPLGITLEYVAEVSVERDEEGGASSGSVSKGGAGYGTSTPTPSPSPVADDTRA</sequence>
<feature type="transmembrane region" description="Helical" evidence="7">
    <location>
        <begin position="443"/>
        <end position="463"/>
    </location>
</feature>
<feature type="compositionally biased region" description="Basic and acidic residues" evidence="6">
    <location>
        <begin position="268"/>
        <end position="284"/>
    </location>
</feature>
<feature type="transmembrane region" description="Helical" evidence="7">
    <location>
        <begin position="172"/>
        <end position="193"/>
    </location>
</feature>
<feature type="transmembrane region" description="Helical" evidence="7">
    <location>
        <begin position="352"/>
        <end position="370"/>
    </location>
</feature>
<dbReference type="InterPro" id="IPR036259">
    <property type="entry name" value="MFS_trans_sf"/>
</dbReference>
<comment type="subcellular location">
    <subcellularLocation>
        <location evidence="1">Membrane</location>
        <topology evidence="1">Multi-pass membrane protein</topology>
    </subcellularLocation>
</comment>
<feature type="transmembrane region" description="Helical" evidence="7">
    <location>
        <begin position="407"/>
        <end position="431"/>
    </location>
</feature>
<keyword evidence="5 7" id="KW-0472">Membrane</keyword>